<keyword evidence="2" id="KW-1185">Reference proteome</keyword>
<dbReference type="AlphaFoldDB" id="A0A4S4K7S4"/>
<dbReference type="InterPro" id="IPR032675">
    <property type="entry name" value="LRR_dom_sf"/>
</dbReference>
<comment type="caution">
    <text evidence="1">The sequence shown here is derived from an EMBL/GenBank/DDBJ whole genome shotgun (WGS) entry which is preliminary data.</text>
</comment>
<evidence type="ECO:0008006" key="3">
    <source>
        <dbReference type="Google" id="ProtNLM"/>
    </source>
</evidence>
<evidence type="ECO:0000313" key="2">
    <source>
        <dbReference type="Proteomes" id="UP000309038"/>
    </source>
</evidence>
<sequence>MEMNSLRELRFPRELIDLVVDNLCHDKMSLKHCSVLASPWMHSCYRYLFLTLIFPQYSKTGIPETLNGFDFLCRRPSFTPYVRKLHLQSLFTSQPMLAAILNMFPALETLTIEGIIFRDLQLSETALARTALHSTQRISLDRVVIVLKDAGSNAPGHFLCPIFDSLDAVNELRFEDATVHRDIWNYRSSMAQCTSRHATLAASSVSVEAYELAPVLEDIRSGVNPSLLQSLRLTNICIFTTLSYLDGFLSAVPCLENIDLGFNMIRPNPHTCPCPLFHTPDSIAHDFYCSDRLAS</sequence>
<evidence type="ECO:0000313" key="1">
    <source>
        <dbReference type="EMBL" id="THG93490.1"/>
    </source>
</evidence>
<reference evidence="1 2" key="1">
    <citation type="submission" date="2019-02" db="EMBL/GenBank/DDBJ databases">
        <title>Genome sequencing of the rare red list fungi Phlebia centrifuga.</title>
        <authorList>
            <person name="Buettner E."/>
            <person name="Kellner H."/>
        </authorList>
    </citation>
    <scope>NUCLEOTIDE SEQUENCE [LARGE SCALE GENOMIC DNA]</scope>
    <source>
        <strain evidence="1 2">DSM 108282</strain>
    </source>
</reference>
<proteinExistence type="predicted"/>
<protein>
    <recommendedName>
        <fullName evidence="3">F-box domain-containing protein</fullName>
    </recommendedName>
</protein>
<accession>A0A4S4K7S4</accession>
<name>A0A4S4K7S4_9APHY</name>
<organism evidence="1 2">
    <name type="scientific">Hermanssonia centrifuga</name>
    <dbReference type="NCBI Taxonomy" id="98765"/>
    <lineage>
        <taxon>Eukaryota</taxon>
        <taxon>Fungi</taxon>
        <taxon>Dikarya</taxon>
        <taxon>Basidiomycota</taxon>
        <taxon>Agaricomycotina</taxon>
        <taxon>Agaricomycetes</taxon>
        <taxon>Polyporales</taxon>
        <taxon>Meruliaceae</taxon>
        <taxon>Hermanssonia</taxon>
    </lineage>
</organism>
<dbReference type="EMBL" id="SGPJ01000646">
    <property type="protein sequence ID" value="THG93490.1"/>
    <property type="molecule type" value="Genomic_DNA"/>
</dbReference>
<dbReference type="Gene3D" id="3.80.10.10">
    <property type="entry name" value="Ribonuclease Inhibitor"/>
    <property type="match status" value="1"/>
</dbReference>
<dbReference type="Proteomes" id="UP000309038">
    <property type="component" value="Unassembled WGS sequence"/>
</dbReference>
<gene>
    <name evidence="1" type="ORF">EW026_g7760</name>
</gene>